<dbReference type="Proteomes" id="UP000708208">
    <property type="component" value="Unassembled WGS sequence"/>
</dbReference>
<reference evidence="5" key="1">
    <citation type="submission" date="2021-06" db="EMBL/GenBank/DDBJ databases">
        <authorList>
            <person name="Hodson N. C."/>
            <person name="Mongue J. A."/>
            <person name="Jaron S. K."/>
        </authorList>
    </citation>
    <scope>NUCLEOTIDE SEQUENCE</scope>
</reference>
<dbReference type="PANTHER" id="PTHR22914">
    <property type="entry name" value="CHITIN SYNTHASE"/>
    <property type="match status" value="1"/>
</dbReference>
<evidence type="ECO:0000256" key="4">
    <source>
        <dbReference type="SAM" id="Phobius"/>
    </source>
</evidence>
<dbReference type="InterPro" id="IPR004835">
    <property type="entry name" value="Chitin_synth"/>
</dbReference>
<evidence type="ECO:0008006" key="7">
    <source>
        <dbReference type="Google" id="ProtNLM"/>
    </source>
</evidence>
<keyword evidence="2 4" id="KW-0812">Transmembrane</keyword>
<evidence type="ECO:0000313" key="6">
    <source>
        <dbReference type="Proteomes" id="UP000708208"/>
    </source>
</evidence>
<feature type="transmembrane region" description="Helical" evidence="4">
    <location>
        <begin position="558"/>
        <end position="582"/>
    </location>
</feature>
<sequence length="600" mass="68527">MFNPLNYIQFFSKSEIVQNIIYSVLVPLGLVDFTLQTFLVIFLFQQRLSLARGHLSRIPCNGTVLLTFFLFRALILLVASKYCELDILGLKSLTNQIPPLFFQLIFYSNFFVVTIISILSFTSCLLGLINLRGQGSFETSVSRTEAGTSNIPIVAIVMPIYNEDTEVFLEAVQSAVSCNYVEEKTHLFISFDEAEETELYLLAMKHLLLQQTATVKGALNNLCDSSGQIYPTRVDCVINKIRVTISRFPHSGKHATQARTFTIINDLYGKFADNVFVLFVDSDIILEKGTIFNFVTASLNDPNLKAVTGLITCADSTREYCKCENTREDNKCKNMGEGKKFQNCSRRGKPNCYQHLQDCEYIQGQMFSRAMEGILGAVTCLPGALSFIKLNALQEVAPKYFKNKEHLNRSQDFHRYFLGEDRYLTWLLMRGAGKHQISFACIAQCSTEAPDSFRKLLQQRRRWFLGGISNDIAMLECASMWWKYPGVMILKFHNYSFRGTDWLYWIFLLNLMVVRQGETEMAGKEFFHDGYLYAVFTLTGLHLAGLFAIAVLLNKPRIIFSSILIHFLCPIFNLIVTIYSLWTWKRRTWGGPRTDKLSIV</sequence>
<feature type="transmembrane region" description="Helical" evidence="4">
    <location>
        <begin position="20"/>
        <end position="44"/>
    </location>
</feature>
<organism evidence="5 6">
    <name type="scientific">Allacma fusca</name>
    <dbReference type="NCBI Taxonomy" id="39272"/>
    <lineage>
        <taxon>Eukaryota</taxon>
        <taxon>Metazoa</taxon>
        <taxon>Ecdysozoa</taxon>
        <taxon>Arthropoda</taxon>
        <taxon>Hexapoda</taxon>
        <taxon>Collembola</taxon>
        <taxon>Symphypleona</taxon>
        <taxon>Sminthuridae</taxon>
        <taxon>Allacma</taxon>
    </lineage>
</organism>
<evidence type="ECO:0000313" key="5">
    <source>
        <dbReference type="EMBL" id="CAG7716911.1"/>
    </source>
</evidence>
<feature type="transmembrane region" description="Helical" evidence="4">
    <location>
        <begin position="100"/>
        <end position="129"/>
    </location>
</feature>
<dbReference type="EMBL" id="CAJVCH010042054">
    <property type="protein sequence ID" value="CAG7716911.1"/>
    <property type="molecule type" value="Genomic_DNA"/>
</dbReference>
<evidence type="ECO:0000256" key="1">
    <source>
        <dbReference type="ARBA" id="ARBA00004141"/>
    </source>
</evidence>
<dbReference type="GO" id="GO:0016020">
    <property type="term" value="C:membrane"/>
    <property type="evidence" value="ECO:0007669"/>
    <property type="project" value="UniProtKB-SubCell"/>
</dbReference>
<comment type="caution">
    <text evidence="5">The sequence shown here is derived from an EMBL/GenBank/DDBJ whole genome shotgun (WGS) entry which is preliminary data.</text>
</comment>
<comment type="subcellular location">
    <subcellularLocation>
        <location evidence="1">Membrane</location>
        <topology evidence="1">Multi-pass membrane protein</topology>
    </subcellularLocation>
</comment>
<name>A0A8J2NKZ6_9HEXA</name>
<protein>
    <recommendedName>
        <fullName evidence="7">Chitin synthase</fullName>
    </recommendedName>
</protein>
<dbReference type="GO" id="GO:0004100">
    <property type="term" value="F:chitin synthase activity"/>
    <property type="evidence" value="ECO:0007669"/>
    <property type="project" value="InterPro"/>
</dbReference>
<dbReference type="AlphaFoldDB" id="A0A8J2NKZ6"/>
<dbReference type="GO" id="GO:0071944">
    <property type="term" value="C:cell periphery"/>
    <property type="evidence" value="ECO:0007669"/>
    <property type="project" value="TreeGrafter"/>
</dbReference>
<keyword evidence="3 4" id="KW-0472">Membrane</keyword>
<dbReference type="PANTHER" id="PTHR22914:SF46">
    <property type="entry name" value="CHITIN SYNTHASE"/>
    <property type="match status" value="1"/>
</dbReference>
<gene>
    <name evidence="5" type="ORF">AFUS01_LOCUS6395</name>
</gene>
<feature type="transmembrane region" description="Helical" evidence="4">
    <location>
        <begin position="530"/>
        <end position="552"/>
    </location>
</feature>
<evidence type="ECO:0000256" key="2">
    <source>
        <dbReference type="ARBA" id="ARBA00022692"/>
    </source>
</evidence>
<evidence type="ECO:0000256" key="3">
    <source>
        <dbReference type="ARBA" id="ARBA00023136"/>
    </source>
</evidence>
<dbReference type="Pfam" id="PF03142">
    <property type="entry name" value="Chitin_synth_2"/>
    <property type="match status" value="1"/>
</dbReference>
<dbReference type="GO" id="GO:0006031">
    <property type="term" value="P:chitin biosynthetic process"/>
    <property type="evidence" value="ECO:0007669"/>
    <property type="project" value="TreeGrafter"/>
</dbReference>
<proteinExistence type="predicted"/>
<dbReference type="OrthoDB" id="8251461at2759"/>
<keyword evidence="6" id="KW-1185">Reference proteome</keyword>
<accession>A0A8J2NKZ6</accession>
<feature type="transmembrane region" description="Helical" evidence="4">
    <location>
        <begin position="64"/>
        <end position="80"/>
    </location>
</feature>
<keyword evidence="4" id="KW-1133">Transmembrane helix</keyword>